<organism evidence="9 10">
    <name type="scientific">Gordonia crocea</name>
    <dbReference type="NCBI Taxonomy" id="589162"/>
    <lineage>
        <taxon>Bacteria</taxon>
        <taxon>Bacillati</taxon>
        <taxon>Actinomycetota</taxon>
        <taxon>Actinomycetes</taxon>
        <taxon>Mycobacteriales</taxon>
        <taxon>Gordoniaceae</taxon>
        <taxon>Gordonia</taxon>
    </lineage>
</organism>
<evidence type="ECO:0000313" key="10">
    <source>
        <dbReference type="Proteomes" id="UP000444980"/>
    </source>
</evidence>
<dbReference type="GO" id="GO:0005506">
    <property type="term" value="F:iron ion binding"/>
    <property type="evidence" value="ECO:0007669"/>
    <property type="project" value="InterPro"/>
</dbReference>
<evidence type="ECO:0000256" key="8">
    <source>
        <dbReference type="RuleBase" id="RU000461"/>
    </source>
</evidence>
<sequence>MTATCPFHLPASQNTVHAEELKATYAQMRESSPTDVVRVDFPFGGEGWMSLGYERARAILGDPRFSIEKMSELDDYPRIREIEKGAPPSFLQYDGRKHTTKRRILMKNLTAKRVHALKPLTQEIIDAAFDEFEAAGNPAEITHAVGRMVPLKVLSALMGAPVIEDPAFLDASYLLVDSRAMSPEEAMSSALVLFGFFNEMYEEKRANPGDDLLSALIHDTEAGEWTEEELRAVGFTLLAAGHDATATMLNGIMEWLSYEPELFERLRTDEEVFPRALEEMFRCITVGIGIPRGRIALEDVWLDDVLIKEGDAIGGNLLAAHGDPEVYPNPDELDIDRESPRPHLAFGFGQHACAGASLARMEITAVLKTLLARYRTFTNVTPRQDWRSRRLLKGPTELTVAWTRA</sequence>
<dbReference type="FunFam" id="1.10.630.10:FF:000018">
    <property type="entry name" value="Cytochrome P450 monooxygenase"/>
    <property type="match status" value="1"/>
</dbReference>
<dbReference type="GO" id="GO:0020037">
    <property type="term" value="F:heme binding"/>
    <property type="evidence" value="ECO:0007669"/>
    <property type="project" value="InterPro"/>
</dbReference>
<dbReference type="InterPro" id="IPR036396">
    <property type="entry name" value="Cyt_P450_sf"/>
</dbReference>
<dbReference type="GO" id="GO:0004497">
    <property type="term" value="F:monooxygenase activity"/>
    <property type="evidence" value="ECO:0007669"/>
    <property type="project" value="UniProtKB-KW"/>
</dbReference>
<evidence type="ECO:0000256" key="3">
    <source>
        <dbReference type="ARBA" id="ARBA00022617"/>
    </source>
</evidence>
<keyword evidence="4 8" id="KW-0479">Metal-binding</keyword>
<gene>
    <name evidence="9" type="ORF">nbrc107697_02810</name>
</gene>
<keyword evidence="3 8" id="KW-0349">Heme</keyword>
<dbReference type="PRINTS" id="PR00359">
    <property type="entry name" value="BP450"/>
</dbReference>
<dbReference type="Pfam" id="PF00067">
    <property type="entry name" value="p450"/>
    <property type="match status" value="1"/>
</dbReference>
<proteinExistence type="inferred from homology"/>
<dbReference type="PANTHER" id="PTHR46696:SF1">
    <property type="entry name" value="CYTOCHROME P450 YJIB-RELATED"/>
    <property type="match status" value="1"/>
</dbReference>
<comment type="caution">
    <text evidence="9">The sequence shown here is derived from an EMBL/GenBank/DDBJ whole genome shotgun (WGS) entry which is preliminary data.</text>
</comment>
<dbReference type="InterPro" id="IPR002397">
    <property type="entry name" value="Cyt_P450_B"/>
</dbReference>
<protein>
    <submittedName>
        <fullName evidence="9">Cytochrome P450</fullName>
    </submittedName>
</protein>
<evidence type="ECO:0000256" key="7">
    <source>
        <dbReference type="ARBA" id="ARBA00023033"/>
    </source>
</evidence>
<keyword evidence="10" id="KW-1185">Reference proteome</keyword>
<dbReference type="SUPFAM" id="SSF48264">
    <property type="entry name" value="Cytochrome P450"/>
    <property type="match status" value="1"/>
</dbReference>
<dbReference type="InterPro" id="IPR001128">
    <property type="entry name" value="Cyt_P450"/>
</dbReference>
<dbReference type="Proteomes" id="UP000444980">
    <property type="component" value="Unassembled WGS sequence"/>
</dbReference>
<evidence type="ECO:0000256" key="4">
    <source>
        <dbReference type="ARBA" id="ARBA00022723"/>
    </source>
</evidence>
<dbReference type="OrthoDB" id="3664945at2"/>
<evidence type="ECO:0000313" key="9">
    <source>
        <dbReference type="EMBL" id="GED96242.1"/>
    </source>
</evidence>
<evidence type="ECO:0000256" key="6">
    <source>
        <dbReference type="ARBA" id="ARBA00023004"/>
    </source>
</evidence>
<dbReference type="PANTHER" id="PTHR46696">
    <property type="entry name" value="P450, PUTATIVE (EUROFUNG)-RELATED"/>
    <property type="match status" value="1"/>
</dbReference>
<keyword evidence="5 8" id="KW-0560">Oxidoreductase</keyword>
<reference evidence="10" key="1">
    <citation type="submission" date="2019-06" db="EMBL/GenBank/DDBJ databases">
        <title>Gordonia isolated from sludge of a wastewater treatment plant.</title>
        <authorList>
            <person name="Tamura T."/>
            <person name="Aoyama K."/>
            <person name="Kang Y."/>
            <person name="Saito S."/>
            <person name="Akiyama N."/>
            <person name="Yazawa K."/>
            <person name="Gonoi T."/>
            <person name="Mikami Y."/>
        </authorList>
    </citation>
    <scope>NUCLEOTIDE SEQUENCE [LARGE SCALE GENOMIC DNA]</scope>
    <source>
        <strain evidence="10">NBRC 107697</strain>
    </source>
</reference>
<comment type="similarity">
    <text evidence="2 8">Belongs to the cytochrome P450 family.</text>
</comment>
<accession>A0A7M3SUB8</accession>
<keyword evidence="6 8" id="KW-0408">Iron</keyword>
<dbReference type="EMBL" id="BJOU01000001">
    <property type="protein sequence ID" value="GED96242.1"/>
    <property type="molecule type" value="Genomic_DNA"/>
</dbReference>
<keyword evidence="7 8" id="KW-0503">Monooxygenase</keyword>
<evidence type="ECO:0000256" key="1">
    <source>
        <dbReference type="ARBA" id="ARBA00001971"/>
    </source>
</evidence>
<dbReference type="GO" id="GO:0016705">
    <property type="term" value="F:oxidoreductase activity, acting on paired donors, with incorporation or reduction of molecular oxygen"/>
    <property type="evidence" value="ECO:0007669"/>
    <property type="project" value="InterPro"/>
</dbReference>
<dbReference type="Gene3D" id="1.10.630.10">
    <property type="entry name" value="Cytochrome P450"/>
    <property type="match status" value="1"/>
</dbReference>
<dbReference type="InterPro" id="IPR017972">
    <property type="entry name" value="Cyt_P450_CS"/>
</dbReference>
<dbReference type="AlphaFoldDB" id="A0A7M3SUB8"/>
<dbReference type="RefSeq" id="WP_161925740.1">
    <property type="nucleotide sequence ID" value="NZ_BJOU01000001.1"/>
</dbReference>
<dbReference type="PROSITE" id="PS00086">
    <property type="entry name" value="CYTOCHROME_P450"/>
    <property type="match status" value="1"/>
</dbReference>
<name>A0A7M3SUB8_9ACTN</name>
<evidence type="ECO:0000256" key="2">
    <source>
        <dbReference type="ARBA" id="ARBA00010617"/>
    </source>
</evidence>
<evidence type="ECO:0000256" key="5">
    <source>
        <dbReference type="ARBA" id="ARBA00023002"/>
    </source>
</evidence>
<comment type="cofactor">
    <cofactor evidence="1">
        <name>heme</name>
        <dbReference type="ChEBI" id="CHEBI:30413"/>
    </cofactor>
</comment>